<keyword evidence="2" id="KW-1133">Transmembrane helix</keyword>
<feature type="compositionally biased region" description="Basic and acidic residues" evidence="1">
    <location>
        <begin position="81"/>
        <end position="90"/>
    </location>
</feature>
<keyword evidence="4" id="KW-1185">Reference proteome</keyword>
<proteinExistence type="predicted"/>
<feature type="transmembrane region" description="Helical" evidence="2">
    <location>
        <begin position="20"/>
        <end position="49"/>
    </location>
</feature>
<evidence type="ECO:0000313" key="3">
    <source>
        <dbReference type="EMBL" id="KAH9520961.1"/>
    </source>
</evidence>
<evidence type="ECO:0000256" key="2">
    <source>
        <dbReference type="SAM" id="Phobius"/>
    </source>
</evidence>
<protein>
    <submittedName>
        <fullName evidence="3">Uncharacterized protein</fullName>
    </submittedName>
</protein>
<accession>A0A922L5E7</accession>
<evidence type="ECO:0000313" key="4">
    <source>
        <dbReference type="Proteomes" id="UP000790347"/>
    </source>
</evidence>
<evidence type="ECO:0000256" key="1">
    <source>
        <dbReference type="SAM" id="MobiDB-lite"/>
    </source>
</evidence>
<comment type="caution">
    <text evidence="3">The sequence shown here is derived from an EMBL/GenBank/DDBJ whole genome shotgun (WGS) entry which is preliminary data.</text>
</comment>
<reference evidence="3" key="1">
    <citation type="submission" date="2013-05" db="EMBL/GenBank/DDBJ databases">
        <authorList>
            <person name="Yim A.K.Y."/>
            <person name="Chan T.F."/>
            <person name="Ji K.M."/>
            <person name="Liu X.Y."/>
            <person name="Zhou J.W."/>
            <person name="Li R.Q."/>
            <person name="Yang K.Y."/>
            <person name="Li J."/>
            <person name="Li M."/>
            <person name="Law P.T.W."/>
            <person name="Wu Y.L."/>
            <person name="Cai Z.L."/>
            <person name="Qin H."/>
            <person name="Bao Y."/>
            <person name="Leung R.K.K."/>
            <person name="Ng P.K.S."/>
            <person name="Zou J."/>
            <person name="Zhong X.J."/>
            <person name="Ran P.X."/>
            <person name="Zhong N.S."/>
            <person name="Liu Z.G."/>
            <person name="Tsui S.K.W."/>
        </authorList>
    </citation>
    <scope>NUCLEOTIDE SEQUENCE</scope>
    <source>
        <strain evidence="3">Derf</strain>
        <tissue evidence="3">Whole organism</tissue>
    </source>
</reference>
<dbReference type="AlphaFoldDB" id="A0A922L5E7"/>
<dbReference type="EMBL" id="ASGP02000002">
    <property type="protein sequence ID" value="KAH9520961.1"/>
    <property type="molecule type" value="Genomic_DNA"/>
</dbReference>
<sequence>MTQFLMEPIQVVFCNFRKDFLQIFPLVMMISFPMLSILIAIIWSGYLFFSSSSSNRLTVFRNGGAGGCDEMQKTNKTRSTAKREDLEIENKKKHFSN</sequence>
<gene>
    <name evidence="3" type="ORF">DERF_004636</name>
</gene>
<feature type="region of interest" description="Disordered" evidence="1">
    <location>
        <begin position="70"/>
        <end position="97"/>
    </location>
</feature>
<keyword evidence="2" id="KW-0812">Transmembrane</keyword>
<name>A0A922L5E7_DERFA</name>
<dbReference type="Proteomes" id="UP000790347">
    <property type="component" value="Unassembled WGS sequence"/>
</dbReference>
<reference evidence="3" key="2">
    <citation type="journal article" date="2022" name="Res Sq">
        <title>Comparative Genomics Reveals Insights into the Divergent Evolution of Astigmatic Mites and Household Pest Adaptations.</title>
        <authorList>
            <person name="Xiong Q."/>
            <person name="Wan A.T.-Y."/>
            <person name="Liu X.-Y."/>
            <person name="Fung C.S.-H."/>
            <person name="Xiao X."/>
            <person name="Malainual N."/>
            <person name="Hou J."/>
            <person name="Wang L."/>
            <person name="Wang M."/>
            <person name="Yang K."/>
            <person name="Cui Y."/>
            <person name="Leung E."/>
            <person name="Nong W."/>
            <person name="Shin S.-K."/>
            <person name="Au S."/>
            <person name="Jeong K.Y."/>
            <person name="Chew F.T."/>
            <person name="Hui J."/>
            <person name="Leung T.F."/>
            <person name="Tungtrongchitr A."/>
            <person name="Zhong N."/>
            <person name="Liu Z."/>
            <person name="Tsui S."/>
        </authorList>
    </citation>
    <scope>NUCLEOTIDE SEQUENCE</scope>
    <source>
        <strain evidence="3">Derf</strain>
        <tissue evidence="3">Whole organism</tissue>
    </source>
</reference>
<keyword evidence="2" id="KW-0472">Membrane</keyword>
<organism evidence="3 4">
    <name type="scientific">Dermatophagoides farinae</name>
    <name type="common">American house dust mite</name>
    <dbReference type="NCBI Taxonomy" id="6954"/>
    <lineage>
        <taxon>Eukaryota</taxon>
        <taxon>Metazoa</taxon>
        <taxon>Ecdysozoa</taxon>
        <taxon>Arthropoda</taxon>
        <taxon>Chelicerata</taxon>
        <taxon>Arachnida</taxon>
        <taxon>Acari</taxon>
        <taxon>Acariformes</taxon>
        <taxon>Sarcoptiformes</taxon>
        <taxon>Astigmata</taxon>
        <taxon>Psoroptidia</taxon>
        <taxon>Analgoidea</taxon>
        <taxon>Pyroglyphidae</taxon>
        <taxon>Dermatophagoidinae</taxon>
        <taxon>Dermatophagoides</taxon>
    </lineage>
</organism>